<keyword evidence="8" id="KW-0862">Zinc</keyword>
<dbReference type="OMA" id="DMWPYRS"/>
<dbReference type="GO" id="GO:0061158">
    <property type="term" value="P:3'-UTR-mediated mRNA destabilization"/>
    <property type="evidence" value="ECO:0007669"/>
    <property type="project" value="Ensembl"/>
</dbReference>
<dbReference type="FunFam" id="3.40.50.11980:FF:000001">
    <property type="entry name" value="ZC3H12A isoform 1"/>
    <property type="match status" value="1"/>
</dbReference>
<dbReference type="GO" id="GO:0032691">
    <property type="term" value="P:negative regulation of interleukin-1 beta production"/>
    <property type="evidence" value="ECO:0007669"/>
    <property type="project" value="Ensembl"/>
</dbReference>
<evidence type="ECO:0000256" key="3">
    <source>
        <dbReference type="ARBA" id="ARBA00022722"/>
    </source>
</evidence>
<dbReference type="GO" id="GO:0010656">
    <property type="term" value="P:negative regulation of muscle cell apoptotic process"/>
    <property type="evidence" value="ECO:0007669"/>
    <property type="project" value="Ensembl"/>
</dbReference>
<keyword evidence="3" id="KW-0540">Nuclease</keyword>
<dbReference type="GO" id="GO:0010595">
    <property type="term" value="P:positive regulation of endothelial cell migration"/>
    <property type="evidence" value="ECO:0007669"/>
    <property type="project" value="Ensembl"/>
</dbReference>
<dbReference type="GO" id="GO:0006974">
    <property type="term" value="P:DNA damage response"/>
    <property type="evidence" value="ECO:0007669"/>
    <property type="project" value="Ensembl"/>
</dbReference>
<dbReference type="Ensembl" id="ENSMNET00000058984.1">
    <property type="protein sequence ID" value="ENSMNEP00000034534.1"/>
    <property type="gene ID" value="ENSMNEG00000040453.1"/>
</dbReference>
<dbReference type="GO" id="GO:0043022">
    <property type="term" value="F:ribosome binding"/>
    <property type="evidence" value="ECO:0007669"/>
    <property type="project" value="Ensembl"/>
</dbReference>
<dbReference type="GO" id="GO:0006402">
    <property type="term" value="P:mRNA catabolic process"/>
    <property type="evidence" value="ECO:0007669"/>
    <property type="project" value="Ensembl"/>
</dbReference>
<dbReference type="GO" id="GO:0004843">
    <property type="term" value="F:cysteine-type deubiquitinase activity"/>
    <property type="evidence" value="ECO:0007669"/>
    <property type="project" value="Ensembl"/>
</dbReference>
<feature type="region of interest" description="Disordered" evidence="10">
    <location>
        <begin position="525"/>
        <end position="548"/>
    </location>
</feature>
<dbReference type="GO" id="GO:0034599">
    <property type="term" value="P:cellular response to oxidative stress"/>
    <property type="evidence" value="ECO:0007669"/>
    <property type="project" value="Ensembl"/>
</dbReference>
<dbReference type="GO" id="GO:0005654">
    <property type="term" value="C:nucleoplasm"/>
    <property type="evidence" value="ECO:0007669"/>
    <property type="project" value="Ensembl"/>
</dbReference>
<keyword evidence="6" id="KW-0863">Zinc-finger</keyword>
<dbReference type="GO" id="GO:0032720">
    <property type="term" value="P:negative regulation of tumor necrosis factor production"/>
    <property type="evidence" value="ECO:0007669"/>
    <property type="project" value="Ensembl"/>
</dbReference>
<dbReference type="GeneTree" id="ENSGT00940000155107"/>
<dbReference type="GO" id="GO:1901223">
    <property type="term" value="P:negative regulation of non-canonical NF-kappaB signal transduction"/>
    <property type="evidence" value="ECO:0007669"/>
    <property type="project" value="Ensembl"/>
</dbReference>
<dbReference type="GO" id="GO:0003677">
    <property type="term" value="F:DNA binding"/>
    <property type="evidence" value="ECO:0007669"/>
    <property type="project" value="Ensembl"/>
</dbReference>
<dbReference type="GO" id="GO:0010587">
    <property type="term" value="P:miRNA catabolic process"/>
    <property type="evidence" value="ECO:0007669"/>
    <property type="project" value="Ensembl"/>
</dbReference>
<dbReference type="GO" id="GO:0032689">
    <property type="term" value="P:negative regulation of type II interferon production"/>
    <property type="evidence" value="ECO:0007669"/>
    <property type="project" value="Ensembl"/>
</dbReference>
<reference evidence="14" key="2">
    <citation type="submission" date="2025-09" db="UniProtKB">
        <authorList>
            <consortium name="Ensembl"/>
        </authorList>
    </citation>
    <scope>IDENTIFICATION</scope>
</reference>
<dbReference type="GO" id="GO:0000122">
    <property type="term" value="P:negative regulation of transcription by RNA polymerase II"/>
    <property type="evidence" value="ECO:0007669"/>
    <property type="project" value="Ensembl"/>
</dbReference>
<dbReference type="Pfam" id="PF11977">
    <property type="entry name" value="RNase_Zc3h12a"/>
    <property type="match status" value="1"/>
</dbReference>
<feature type="region of interest" description="Disordered" evidence="10">
    <location>
        <begin position="1"/>
        <end position="46"/>
    </location>
</feature>
<dbReference type="GO" id="GO:1900016">
    <property type="term" value="P:negative regulation of cytokine production involved in inflammatory response"/>
    <property type="evidence" value="ECO:0007669"/>
    <property type="project" value="Ensembl"/>
</dbReference>
<dbReference type="GeneID" id="105494733"/>
<organism evidence="14 15">
    <name type="scientific">Macaca nemestrina</name>
    <name type="common">Pig-tailed macaque</name>
    <dbReference type="NCBI Taxonomy" id="9545"/>
    <lineage>
        <taxon>Eukaryota</taxon>
        <taxon>Metazoa</taxon>
        <taxon>Chordata</taxon>
        <taxon>Craniata</taxon>
        <taxon>Vertebrata</taxon>
        <taxon>Euteleostomi</taxon>
        <taxon>Mammalia</taxon>
        <taxon>Eutheria</taxon>
        <taxon>Euarchontoglires</taxon>
        <taxon>Primates</taxon>
        <taxon>Haplorrhini</taxon>
        <taxon>Catarrhini</taxon>
        <taxon>Cercopithecidae</taxon>
        <taxon>Cercopithecinae</taxon>
        <taxon>Macaca</taxon>
    </lineage>
</organism>
<dbReference type="Pfam" id="PF18039">
    <property type="entry name" value="UBA_6"/>
    <property type="match status" value="1"/>
</dbReference>
<gene>
    <name evidence="14" type="primary">ZC3H12A</name>
</gene>
<dbReference type="GO" id="GO:2000627">
    <property type="term" value="P:positive regulation of miRNA catabolic process"/>
    <property type="evidence" value="ECO:0007669"/>
    <property type="project" value="Ensembl"/>
</dbReference>
<dbReference type="PANTHER" id="PTHR12876:SF10">
    <property type="entry name" value="ENDORIBONUCLEASE ZC3H12A"/>
    <property type="match status" value="1"/>
</dbReference>
<evidence type="ECO:0000256" key="8">
    <source>
        <dbReference type="ARBA" id="ARBA00022833"/>
    </source>
</evidence>
<evidence type="ECO:0000256" key="5">
    <source>
        <dbReference type="ARBA" id="ARBA00022759"/>
    </source>
</evidence>
<feature type="domain" description="Endoribonuclease Regnase 1/ZC3H12 C-terminal" evidence="13">
    <location>
        <begin position="552"/>
        <end position="595"/>
    </location>
</feature>
<dbReference type="GO" id="GO:1903936">
    <property type="term" value="P:cellular response to sodium arsenite"/>
    <property type="evidence" value="ECO:0007669"/>
    <property type="project" value="Ensembl"/>
</dbReference>
<evidence type="ECO:0000256" key="6">
    <source>
        <dbReference type="ARBA" id="ARBA00022771"/>
    </source>
</evidence>
<dbReference type="GO" id="GO:2000320">
    <property type="term" value="P:negative regulation of T-helper 17 cell differentiation"/>
    <property type="evidence" value="ECO:0007669"/>
    <property type="project" value="Ensembl"/>
</dbReference>
<dbReference type="GO" id="GO:0008270">
    <property type="term" value="F:zinc ion binding"/>
    <property type="evidence" value="ECO:0007669"/>
    <property type="project" value="UniProtKB-KW"/>
</dbReference>
<dbReference type="GO" id="GO:0003682">
    <property type="term" value="F:chromatin binding"/>
    <property type="evidence" value="ECO:0007669"/>
    <property type="project" value="Ensembl"/>
</dbReference>
<dbReference type="PANTHER" id="PTHR12876">
    <property type="entry name" value="N4BP1-RELATED"/>
    <property type="match status" value="1"/>
</dbReference>
<dbReference type="GO" id="GO:0016579">
    <property type="term" value="P:protein deubiquitination"/>
    <property type="evidence" value="ECO:0007669"/>
    <property type="project" value="Ensembl"/>
</dbReference>
<evidence type="ECO:0000256" key="4">
    <source>
        <dbReference type="ARBA" id="ARBA00022723"/>
    </source>
</evidence>
<evidence type="ECO:0000259" key="13">
    <source>
        <dbReference type="Pfam" id="PF18561"/>
    </source>
</evidence>
<dbReference type="InterPro" id="IPR040757">
    <property type="entry name" value="Regnase_1/ZC3H12_C"/>
</dbReference>
<feature type="compositionally biased region" description="Low complexity" evidence="10">
    <location>
        <begin position="359"/>
        <end position="368"/>
    </location>
</feature>
<dbReference type="Proteomes" id="UP000233120">
    <property type="component" value="Unassembled WGS sequence"/>
</dbReference>
<dbReference type="CDD" id="cd18729">
    <property type="entry name" value="PIN_Zc3h12-like"/>
    <property type="match status" value="1"/>
</dbReference>
<comment type="similarity">
    <text evidence="2">Belongs to the ZC3H12 family.</text>
</comment>
<dbReference type="GO" id="GO:0010508">
    <property type="term" value="P:positive regulation of autophagy"/>
    <property type="evidence" value="ECO:0007669"/>
    <property type="project" value="Ensembl"/>
</dbReference>
<protein>
    <submittedName>
        <fullName evidence="14">Zinc finger CCCH-type containing 12A</fullName>
    </submittedName>
</protein>
<evidence type="ECO:0000259" key="12">
    <source>
        <dbReference type="Pfam" id="PF18039"/>
    </source>
</evidence>
<dbReference type="InterPro" id="IPR021869">
    <property type="entry name" value="RNase_Zc3h12_NYN"/>
</dbReference>
<keyword evidence="9" id="KW-0460">Magnesium</keyword>
<dbReference type="GO" id="GO:0010628">
    <property type="term" value="P:positive regulation of gene expression"/>
    <property type="evidence" value="ECO:0007669"/>
    <property type="project" value="Ensembl"/>
</dbReference>
<dbReference type="Gene3D" id="3.40.50.11980">
    <property type="match status" value="1"/>
</dbReference>
<evidence type="ECO:0000256" key="7">
    <source>
        <dbReference type="ARBA" id="ARBA00022801"/>
    </source>
</evidence>
<comment type="cofactor">
    <cofactor evidence="1">
        <name>Mg(2+)</name>
        <dbReference type="ChEBI" id="CHEBI:18420"/>
    </cofactor>
</comment>
<dbReference type="GO" id="GO:0002230">
    <property type="term" value="P:positive regulation of defense response to virus by host"/>
    <property type="evidence" value="ECO:0007669"/>
    <property type="project" value="Ensembl"/>
</dbReference>
<evidence type="ECO:0000256" key="9">
    <source>
        <dbReference type="ARBA" id="ARBA00022842"/>
    </source>
</evidence>
<name>A0A2K6DF45_MACNE</name>
<dbReference type="GO" id="GO:0043031">
    <property type="term" value="P:negative regulation of macrophage activation"/>
    <property type="evidence" value="ECO:0007669"/>
    <property type="project" value="Ensembl"/>
</dbReference>
<evidence type="ECO:0000256" key="2">
    <source>
        <dbReference type="ARBA" id="ARBA00010922"/>
    </source>
</evidence>
<evidence type="ECO:0000313" key="15">
    <source>
        <dbReference type="Proteomes" id="UP000233120"/>
    </source>
</evidence>
<dbReference type="GO" id="GO:0000932">
    <property type="term" value="C:P-body"/>
    <property type="evidence" value="ECO:0007669"/>
    <property type="project" value="Ensembl"/>
</dbReference>
<dbReference type="GO" id="GO:0044828">
    <property type="term" value="P:host-mediated suppression of viral genome replication"/>
    <property type="evidence" value="ECO:0007669"/>
    <property type="project" value="Ensembl"/>
</dbReference>
<dbReference type="GO" id="GO:0032715">
    <property type="term" value="P:negative regulation of interleukin-6 production"/>
    <property type="evidence" value="ECO:0007669"/>
    <property type="project" value="Ensembl"/>
</dbReference>
<dbReference type="InterPro" id="IPR051101">
    <property type="entry name" value="ZC3H12/N4BP1_RNase_Reg"/>
</dbReference>
<dbReference type="GO" id="GO:0071222">
    <property type="term" value="P:cellular response to lipopolysaccharide"/>
    <property type="evidence" value="ECO:0007669"/>
    <property type="project" value="Ensembl"/>
</dbReference>
<evidence type="ECO:0000313" key="14">
    <source>
        <dbReference type="Ensembl" id="ENSMNEP00000034534.1"/>
    </source>
</evidence>
<dbReference type="GO" id="GO:0051259">
    <property type="term" value="P:protein complex oligomerization"/>
    <property type="evidence" value="ECO:0007669"/>
    <property type="project" value="Ensembl"/>
</dbReference>
<dbReference type="GO" id="GO:0004532">
    <property type="term" value="F:RNA exonuclease activity"/>
    <property type="evidence" value="ECO:0007669"/>
    <property type="project" value="Ensembl"/>
</dbReference>
<dbReference type="GO" id="GO:0043124">
    <property type="term" value="P:negative regulation of canonical NF-kappaB signal transduction"/>
    <property type="evidence" value="ECO:0007669"/>
    <property type="project" value="Ensembl"/>
</dbReference>
<feature type="domain" description="RNase NYN" evidence="11">
    <location>
        <begin position="137"/>
        <end position="291"/>
    </location>
</feature>
<dbReference type="GO" id="GO:0050852">
    <property type="term" value="P:T cell receptor signaling pathway"/>
    <property type="evidence" value="ECO:0007669"/>
    <property type="project" value="Ensembl"/>
</dbReference>
<evidence type="ECO:0000259" key="11">
    <source>
        <dbReference type="Pfam" id="PF11977"/>
    </source>
</evidence>
<sequence length="601" mass="65908">MSGPCGEKPVLEASPTMSLWEFEDSHSHSRQGTPRPAQEPAAEAASAVELQMKVDFFRKLGYSSSEIHSVLQKLGVQADTNTVLGELVKHGTATERERQASPDPCPQLPLVPRGGGTPKAPNLEPPLPEEDKEGSDLRPVVIDGSNVAMSHGNKEVFSCRGILLAVNWFLERGHTDITVFVPSWRKEQPRPDVPITDQHILWELEKKKILVFTPSRRVGGKRVVCYDDRFIVKLAYESDGIVVSNDTYRDLQGERQEWKRFIEERLLMYSFVNDKFMPPDDPLGRHGPSLDNFLRKKPLTLEHRKQPCPYGRKCTYGIKCRFFHPERPSCPQRSVADELRANALLSPPRAPSKDKSGRRPSPSSQSSSLLTENEQCSLDGKKLGAQGSPGPRQEGLTQTYAPSGRSLPPSGGSGSSFGPTDWLPQTLDSLPYVSQDCLDSGIGSLESQMSELWGVRGGGPGEPGPRRAPYTGYGPYGSELPATAAFSAFGRAMGAGHFSVPADYPPPPPAFPPREYWSEPYPLPPPTPVLQEPPVQSPGAGRSPWGRAGSLAKEQASVYTKLCGVFPPHLVEAVMGRFPQLLDPQQLAAEILSYKSQHPSE</sequence>
<dbReference type="GO" id="GO:0042149">
    <property type="term" value="P:cellular response to glucose starvation"/>
    <property type="evidence" value="ECO:0007669"/>
    <property type="project" value="Ensembl"/>
</dbReference>
<feature type="domain" description="Rege-1 UBA-like" evidence="12">
    <location>
        <begin position="51"/>
        <end position="91"/>
    </location>
</feature>
<dbReference type="GO" id="GO:0035198">
    <property type="term" value="F:miRNA binding"/>
    <property type="evidence" value="ECO:0007669"/>
    <property type="project" value="Ensembl"/>
</dbReference>
<dbReference type="GO" id="GO:0035613">
    <property type="term" value="F:RNA stem-loop binding"/>
    <property type="evidence" value="ECO:0007669"/>
    <property type="project" value="Ensembl"/>
</dbReference>
<dbReference type="GO" id="GO:0004521">
    <property type="term" value="F:RNA endonuclease activity"/>
    <property type="evidence" value="ECO:0007669"/>
    <property type="project" value="Ensembl"/>
</dbReference>
<keyword evidence="7" id="KW-0378">Hydrolase</keyword>
<dbReference type="Pfam" id="PF18561">
    <property type="entry name" value="Regnase_1_C"/>
    <property type="match status" value="1"/>
</dbReference>
<dbReference type="AlphaFoldDB" id="A0A2K6DF45"/>
<dbReference type="GO" id="GO:0098586">
    <property type="term" value="P:cellular response to virus"/>
    <property type="evidence" value="ECO:0007669"/>
    <property type="project" value="Ensembl"/>
</dbReference>
<dbReference type="GO" id="GO:0045766">
    <property type="term" value="P:positive regulation of angiogenesis"/>
    <property type="evidence" value="ECO:0007669"/>
    <property type="project" value="Ensembl"/>
</dbReference>
<evidence type="ECO:0000256" key="1">
    <source>
        <dbReference type="ARBA" id="ARBA00001946"/>
    </source>
</evidence>
<dbReference type="GO" id="GO:1903003">
    <property type="term" value="P:positive regulation of protein deubiquitination"/>
    <property type="evidence" value="ECO:0007669"/>
    <property type="project" value="Ensembl"/>
</dbReference>
<feature type="region of interest" description="Disordered" evidence="10">
    <location>
        <begin position="92"/>
        <end position="137"/>
    </location>
</feature>
<dbReference type="GO" id="GO:1904637">
    <property type="term" value="P:cellular response to ionomycin"/>
    <property type="evidence" value="ECO:0007669"/>
    <property type="project" value="Ensembl"/>
</dbReference>
<dbReference type="GO" id="GO:0045019">
    <property type="term" value="P:negative regulation of nitric oxide biosynthetic process"/>
    <property type="evidence" value="ECO:0007669"/>
    <property type="project" value="Ensembl"/>
</dbReference>
<dbReference type="GO" id="GO:1900745">
    <property type="term" value="P:positive regulation of p38MAPK cascade"/>
    <property type="evidence" value="ECO:0007669"/>
    <property type="project" value="Ensembl"/>
</dbReference>
<dbReference type="InterPro" id="IPR040546">
    <property type="entry name" value="Rege-1_UBA-like"/>
</dbReference>
<dbReference type="GO" id="GO:0055118">
    <property type="term" value="P:negative regulation of cardiac muscle contraction"/>
    <property type="evidence" value="ECO:0007669"/>
    <property type="project" value="Ensembl"/>
</dbReference>
<dbReference type="GO" id="GO:1990869">
    <property type="term" value="P:cellular response to chemokine"/>
    <property type="evidence" value="ECO:0007669"/>
    <property type="project" value="Ensembl"/>
</dbReference>
<dbReference type="GO" id="GO:0035925">
    <property type="term" value="F:mRNA 3'-UTR AU-rich region binding"/>
    <property type="evidence" value="ECO:0007669"/>
    <property type="project" value="Ensembl"/>
</dbReference>
<dbReference type="GO" id="GO:0071356">
    <property type="term" value="P:cellular response to tumor necrosis factor"/>
    <property type="evidence" value="ECO:0007669"/>
    <property type="project" value="Ensembl"/>
</dbReference>
<dbReference type="GO" id="GO:0010884">
    <property type="term" value="P:positive regulation of lipid storage"/>
    <property type="evidence" value="ECO:0007669"/>
    <property type="project" value="Ensembl"/>
</dbReference>
<keyword evidence="5" id="KW-0255">Endonuclease</keyword>
<dbReference type="GO" id="GO:1900119">
    <property type="term" value="P:positive regulation of execution phase of apoptosis"/>
    <property type="evidence" value="ECO:0007669"/>
    <property type="project" value="Ensembl"/>
</dbReference>
<feature type="region of interest" description="Disordered" evidence="10">
    <location>
        <begin position="344"/>
        <end position="422"/>
    </location>
</feature>
<dbReference type="STRING" id="9545.ENSMNEP00000034534"/>
<dbReference type="Bgee" id="ENSMNEG00000040453">
    <property type="expression patterns" value="Expressed in lymph node and 10 other cell types or tissues"/>
</dbReference>
<dbReference type="GO" id="GO:0045944">
    <property type="term" value="P:positive regulation of transcription by RNA polymerase II"/>
    <property type="evidence" value="ECO:0007669"/>
    <property type="project" value="Ensembl"/>
</dbReference>
<keyword evidence="4" id="KW-0479">Metal-binding</keyword>
<reference evidence="14" key="1">
    <citation type="submission" date="2025-08" db="UniProtKB">
        <authorList>
            <consortium name="Ensembl"/>
        </authorList>
    </citation>
    <scope>IDENTIFICATION</scope>
</reference>
<dbReference type="GO" id="GO:2000379">
    <property type="term" value="P:positive regulation of reactive oxygen species metabolic process"/>
    <property type="evidence" value="ECO:0007669"/>
    <property type="project" value="Ensembl"/>
</dbReference>
<accession>A0A2K6DF45</accession>
<dbReference type="GO" id="GO:0030867">
    <property type="term" value="C:rough endoplasmic reticulum membrane"/>
    <property type="evidence" value="ECO:0007669"/>
    <property type="project" value="Ensembl"/>
</dbReference>
<proteinExistence type="inferred from homology"/>
<feature type="compositionally biased region" description="Low complexity" evidence="10">
    <location>
        <begin position="34"/>
        <end position="46"/>
    </location>
</feature>
<dbReference type="GO" id="GO:0042307">
    <property type="term" value="P:positive regulation of protein import into nucleus"/>
    <property type="evidence" value="ECO:0007669"/>
    <property type="project" value="Ensembl"/>
</dbReference>
<evidence type="ECO:0000256" key="10">
    <source>
        <dbReference type="SAM" id="MobiDB-lite"/>
    </source>
</evidence>
<dbReference type="GO" id="GO:0045600">
    <property type="term" value="P:positive regulation of fat cell differentiation"/>
    <property type="evidence" value="ECO:0007669"/>
    <property type="project" value="Ensembl"/>
</dbReference>
<dbReference type="GO" id="GO:0032991">
    <property type="term" value="C:protein-containing complex"/>
    <property type="evidence" value="ECO:0007669"/>
    <property type="project" value="Ensembl"/>
</dbReference>
<dbReference type="GO" id="GO:0005856">
    <property type="term" value="C:cytoskeleton"/>
    <property type="evidence" value="ECO:0007669"/>
    <property type="project" value="Ensembl"/>
</dbReference>
<keyword evidence="15" id="KW-1185">Reference proteome</keyword>